<reference evidence="2 3" key="1">
    <citation type="submission" date="2020-08" db="EMBL/GenBank/DDBJ databases">
        <title>Functional genomics of gut bacteria from endangered species of beetles.</title>
        <authorList>
            <person name="Carlos-Shanley C."/>
        </authorList>
    </citation>
    <scope>NUCLEOTIDE SEQUENCE [LARGE SCALE GENOMIC DNA]</scope>
    <source>
        <strain evidence="2 3">S00224</strain>
    </source>
</reference>
<feature type="transmembrane region" description="Helical" evidence="1">
    <location>
        <begin position="158"/>
        <end position="180"/>
    </location>
</feature>
<keyword evidence="3" id="KW-1185">Reference proteome</keyword>
<evidence type="ECO:0000256" key="1">
    <source>
        <dbReference type="SAM" id="Phobius"/>
    </source>
</evidence>
<evidence type="ECO:0000313" key="3">
    <source>
        <dbReference type="Proteomes" id="UP000575241"/>
    </source>
</evidence>
<keyword evidence="1" id="KW-0812">Transmembrane</keyword>
<proteinExistence type="predicted"/>
<feature type="transmembrane region" description="Helical" evidence="1">
    <location>
        <begin position="21"/>
        <end position="37"/>
    </location>
</feature>
<dbReference type="EMBL" id="JACHLN010000003">
    <property type="protein sequence ID" value="MBB4840426.1"/>
    <property type="molecule type" value="Genomic_DNA"/>
</dbReference>
<gene>
    <name evidence="2" type="ORF">HNP52_003518</name>
</gene>
<dbReference type="RefSeq" id="WP_184168890.1">
    <property type="nucleotide sequence ID" value="NZ_JACHLN010000003.1"/>
</dbReference>
<keyword evidence="1" id="KW-0472">Membrane</keyword>
<keyword evidence="1" id="KW-1133">Transmembrane helix</keyword>
<sequence>MTGSRELAGAGPWNGWRIARWSVAVALLLTPLVMMQISDEWHWEAGSFVMAGIMIGGVGLLYELAERASASRAYRAGAAVALIASFLSVWAVFVRDDGTGIGYFLVVMAAGVGAFAAWFRAAGMARAMLGVAAMQGLLGLAISTAPDTARVADGPFKAMVFGGVFAVLWLVSALFFHAAAKGASRSTG</sequence>
<protein>
    <submittedName>
        <fullName evidence="2">Uncharacterized protein</fullName>
    </submittedName>
</protein>
<feature type="transmembrane region" description="Helical" evidence="1">
    <location>
        <begin position="126"/>
        <end position="146"/>
    </location>
</feature>
<feature type="transmembrane region" description="Helical" evidence="1">
    <location>
        <begin position="74"/>
        <end position="94"/>
    </location>
</feature>
<dbReference type="Proteomes" id="UP000575241">
    <property type="component" value="Unassembled WGS sequence"/>
</dbReference>
<feature type="transmembrane region" description="Helical" evidence="1">
    <location>
        <begin position="43"/>
        <end position="62"/>
    </location>
</feature>
<feature type="transmembrane region" description="Helical" evidence="1">
    <location>
        <begin position="100"/>
        <end position="119"/>
    </location>
</feature>
<accession>A0A7W7K4E3</accession>
<organism evidence="2 3">
    <name type="scientific">Sphingomonas kyeonggiensis</name>
    <dbReference type="NCBI Taxonomy" id="1268553"/>
    <lineage>
        <taxon>Bacteria</taxon>
        <taxon>Pseudomonadati</taxon>
        <taxon>Pseudomonadota</taxon>
        <taxon>Alphaproteobacteria</taxon>
        <taxon>Sphingomonadales</taxon>
        <taxon>Sphingomonadaceae</taxon>
        <taxon>Sphingomonas</taxon>
    </lineage>
</organism>
<name>A0A7W7K4E3_9SPHN</name>
<dbReference type="AlphaFoldDB" id="A0A7W7K4E3"/>
<comment type="caution">
    <text evidence="2">The sequence shown here is derived from an EMBL/GenBank/DDBJ whole genome shotgun (WGS) entry which is preliminary data.</text>
</comment>
<evidence type="ECO:0000313" key="2">
    <source>
        <dbReference type="EMBL" id="MBB4840426.1"/>
    </source>
</evidence>